<dbReference type="SUPFAM" id="SSF46785">
    <property type="entry name" value="Winged helix' DNA-binding domain"/>
    <property type="match status" value="1"/>
</dbReference>
<dbReference type="InterPro" id="IPR050397">
    <property type="entry name" value="Env_Response_Regulators"/>
</dbReference>
<dbReference type="InterPro" id="IPR000595">
    <property type="entry name" value="cNMP-bd_dom"/>
</dbReference>
<organism evidence="6 7">
    <name type="scientific">Candidatus Woesebacteria bacterium RIFCSPHIGHO2_02_FULL_39_13</name>
    <dbReference type="NCBI Taxonomy" id="1802505"/>
    <lineage>
        <taxon>Bacteria</taxon>
        <taxon>Candidatus Woeseibacteriota</taxon>
    </lineage>
</organism>
<dbReference type="InterPro" id="IPR018490">
    <property type="entry name" value="cNMP-bd_dom_sf"/>
</dbReference>
<dbReference type="PANTHER" id="PTHR24567:SF28">
    <property type="entry name" value="LISTERIOLYSIN REGULATORY PROTEIN"/>
    <property type="match status" value="1"/>
</dbReference>
<comment type="caution">
    <text evidence="6">The sequence shown here is derived from an EMBL/GenBank/DDBJ whole genome shotgun (WGS) entry which is preliminary data.</text>
</comment>
<feature type="domain" description="Cyclic nucleotide-binding" evidence="4">
    <location>
        <begin position="1"/>
        <end position="120"/>
    </location>
</feature>
<sequence length="227" mass="25878">MQKYIPGKLSTFFAGYKTITYKKGETILRSDDNPQGVYYIKKGFVKMDSIFENGREITLNIFKPGAYFPMTWAVGGIPNAYFFHAHTDVVIYRAPKESVLKFLKKNHDVLFELTRRILVGLDGILQNIEFILCGDAYHRVLGAVFLSAKRFGEVKGNGKITIKIPLTHQDIANIAGMSRETATLAIKRLRKKKIITYKKRLIFIANIKIFEKELGLTKNQEKLPIVS</sequence>
<gene>
    <name evidence="6" type="ORF">A3D01_01665</name>
</gene>
<evidence type="ECO:0000313" key="6">
    <source>
        <dbReference type="EMBL" id="OGM33136.1"/>
    </source>
</evidence>
<evidence type="ECO:0008006" key="8">
    <source>
        <dbReference type="Google" id="ProtNLM"/>
    </source>
</evidence>
<evidence type="ECO:0000256" key="2">
    <source>
        <dbReference type="ARBA" id="ARBA00023125"/>
    </source>
</evidence>
<dbReference type="Proteomes" id="UP000177169">
    <property type="component" value="Unassembled WGS sequence"/>
</dbReference>
<dbReference type="InterPro" id="IPR036390">
    <property type="entry name" value="WH_DNA-bd_sf"/>
</dbReference>
<evidence type="ECO:0000313" key="7">
    <source>
        <dbReference type="Proteomes" id="UP000177169"/>
    </source>
</evidence>
<keyword evidence="3" id="KW-0804">Transcription</keyword>
<dbReference type="PRINTS" id="PR00034">
    <property type="entry name" value="HTHCRP"/>
</dbReference>
<dbReference type="Pfam" id="PF13545">
    <property type="entry name" value="HTH_Crp_2"/>
    <property type="match status" value="1"/>
</dbReference>
<feature type="domain" description="HTH crp-type" evidence="5">
    <location>
        <begin position="134"/>
        <end position="208"/>
    </location>
</feature>
<reference evidence="6 7" key="1">
    <citation type="journal article" date="2016" name="Nat. Commun.">
        <title>Thousands of microbial genomes shed light on interconnected biogeochemical processes in an aquifer system.</title>
        <authorList>
            <person name="Anantharaman K."/>
            <person name="Brown C.T."/>
            <person name="Hug L.A."/>
            <person name="Sharon I."/>
            <person name="Castelle C.J."/>
            <person name="Probst A.J."/>
            <person name="Thomas B.C."/>
            <person name="Singh A."/>
            <person name="Wilkins M.J."/>
            <person name="Karaoz U."/>
            <person name="Brodie E.L."/>
            <person name="Williams K.H."/>
            <person name="Hubbard S.S."/>
            <person name="Banfield J.F."/>
        </authorList>
    </citation>
    <scope>NUCLEOTIDE SEQUENCE [LARGE SCALE GENOMIC DNA]</scope>
</reference>
<protein>
    <recommendedName>
        <fullName evidence="8">HTH crp-type domain-containing protein</fullName>
    </recommendedName>
</protein>
<proteinExistence type="predicted"/>
<keyword evidence="1" id="KW-0805">Transcription regulation</keyword>
<dbReference type="InterPro" id="IPR014710">
    <property type="entry name" value="RmlC-like_jellyroll"/>
</dbReference>
<dbReference type="SMART" id="SM00419">
    <property type="entry name" value="HTH_CRP"/>
    <property type="match status" value="1"/>
</dbReference>
<dbReference type="GO" id="GO:0003700">
    <property type="term" value="F:DNA-binding transcription factor activity"/>
    <property type="evidence" value="ECO:0007669"/>
    <property type="project" value="TreeGrafter"/>
</dbReference>
<accession>A0A1F7Z0H7</accession>
<dbReference type="InterPro" id="IPR036388">
    <property type="entry name" value="WH-like_DNA-bd_sf"/>
</dbReference>
<dbReference type="GO" id="GO:0003677">
    <property type="term" value="F:DNA binding"/>
    <property type="evidence" value="ECO:0007669"/>
    <property type="project" value="UniProtKB-KW"/>
</dbReference>
<dbReference type="STRING" id="1802505.A3D01_01665"/>
<name>A0A1F7Z0H7_9BACT</name>
<dbReference type="PANTHER" id="PTHR24567">
    <property type="entry name" value="CRP FAMILY TRANSCRIPTIONAL REGULATORY PROTEIN"/>
    <property type="match status" value="1"/>
</dbReference>
<dbReference type="AlphaFoldDB" id="A0A1F7Z0H7"/>
<evidence type="ECO:0000256" key="1">
    <source>
        <dbReference type="ARBA" id="ARBA00023015"/>
    </source>
</evidence>
<keyword evidence="2" id="KW-0238">DNA-binding</keyword>
<dbReference type="Pfam" id="PF00027">
    <property type="entry name" value="cNMP_binding"/>
    <property type="match status" value="1"/>
</dbReference>
<dbReference type="Gene3D" id="2.60.120.10">
    <property type="entry name" value="Jelly Rolls"/>
    <property type="match status" value="1"/>
</dbReference>
<dbReference type="Gene3D" id="1.10.10.10">
    <property type="entry name" value="Winged helix-like DNA-binding domain superfamily/Winged helix DNA-binding domain"/>
    <property type="match status" value="1"/>
</dbReference>
<dbReference type="EMBL" id="MGGR01000022">
    <property type="protein sequence ID" value="OGM33136.1"/>
    <property type="molecule type" value="Genomic_DNA"/>
</dbReference>
<evidence type="ECO:0000259" key="5">
    <source>
        <dbReference type="PROSITE" id="PS51063"/>
    </source>
</evidence>
<dbReference type="GO" id="GO:0005829">
    <property type="term" value="C:cytosol"/>
    <property type="evidence" value="ECO:0007669"/>
    <property type="project" value="TreeGrafter"/>
</dbReference>
<evidence type="ECO:0000259" key="4">
    <source>
        <dbReference type="PROSITE" id="PS50042"/>
    </source>
</evidence>
<dbReference type="PROSITE" id="PS51063">
    <property type="entry name" value="HTH_CRP_2"/>
    <property type="match status" value="1"/>
</dbReference>
<dbReference type="PROSITE" id="PS50042">
    <property type="entry name" value="CNMP_BINDING_3"/>
    <property type="match status" value="1"/>
</dbReference>
<dbReference type="InterPro" id="IPR012318">
    <property type="entry name" value="HTH_CRP"/>
</dbReference>
<dbReference type="SUPFAM" id="SSF51206">
    <property type="entry name" value="cAMP-binding domain-like"/>
    <property type="match status" value="1"/>
</dbReference>
<evidence type="ECO:0000256" key="3">
    <source>
        <dbReference type="ARBA" id="ARBA00023163"/>
    </source>
</evidence>
<dbReference type="SMART" id="SM00100">
    <property type="entry name" value="cNMP"/>
    <property type="match status" value="1"/>
</dbReference>
<dbReference type="CDD" id="cd00038">
    <property type="entry name" value="CAP_ED"/>
    <property type="match status" value="1"/>
</dbReference>